<dbReference type="SUPFAM" id="SSF81301">
    <property type="entry name" value="Nucleotidyltransferase"/>
    <property type="match status" value="1"/>
</dbReference>
<keyword evidence="6 8" id="KW-0511">Multifunctional enzyme</keyword>
<dbReference type="SUPFAM" id="SSF81593">
    <property type="entry name" value="Nucleotidyltransferase substrate binding subunit/domain"/>
    <property type="match status" value="1"/>
</dbReference>
<evidence type="ECO:0000256" key="4">
    <source>
        <dbReference type="ARBA" id="ARBA00022801"/>
    </source>
</evidence>
<dbReference type="FunFam" id="1.10.3090.10:FF:000005">
    <property type="entry name" value="Bifunctional uridylyltransferase/uridylyl-removing enzyme"/>
    <property type="match status" value="1"/>
</dbReference>
<dbReference type="GO" id="GO:0008893">
    <property type="term" value="F:guanosine-3',5'-bis(diphosphate) 3'-diphosphatase activity"/>
    <property type="evidence" value="ECO:0007669"/>
    <property type="project" value="UniProtKB-EC"/>
</dbReference>
<dbReference type="EC" id="2.7.7.59" evidence="8"/>
<dbReference type="OrthoDB" id="9758038at2"/>
<dbReference type="NCBIfam" id="TIGR01693">
    <property type="entry name" value="UTase_glnD"/>
    <property type="match status" value="1"/>
</dbReference>
<dbReference type="Pfam" id="PF03445">
    <property type="entry name" value="DUF294"/>
    <property type="match status" value="1"/>
</dbReference>
<evidence type="ECO:0000256" key="1">
    <source>
        <dbReference type="ARBA" id="ARBA00022679"/>
    </source>
</evidence>
<dbReference type="Proteomes" id="UP000235116">
    <property type="component" value="Chromosome"/>
</dbReference>
<evidence type="ECO:0000256" key="5">
    <source>
        <dbReference type="ARBA" id="ARBA00022842"/>
    </source>
</evidence>
<evidence type="ECO:0000256" key="3">
    <source>
        <dbReference type="ARBA" id="ARBA00022737"/>
    </source>
</evidence>
<dbReference type="SUPFAM" id="SSF109604">
    <property type="entry name" value="HD-domain/PDEase-like"/>
    <property type="match status" value="1"/>
</dbReference>
<gene>
    <name evidence="8" type="primary">glnD</name>
    <name evidence="11" type="ORF">Kalk_04600</name>
</gene>
<sequence length="898" mass="103135">MKTPLVTELKHDPELFEEERFERLVAEKGSVALAFKQAIRDADEILNQRFLRLENIKLIIRRRAWVMDNLLQRLWSHYSCAQCPDIALLAVGGYGRAELHPHSDIDLMILLRDDASAERFKEDLSAFVTQLWDIGLDVGHSVRTLKQCAELADSDITIATNLMESRTICGDPSLTEEMQKVTGPEHIWDAKAFFMAKWTEQIARYDKFSNTEFNLEPDIKGAPGGLRDIQNIGWVAKRYFNANRMSELVSHGFLTSDEYDILNSGHLFLWEVRYALHLITGRGENRLLFDHQRAVADMLGYRDSKATLAVEKFMKRYYRVALSISQLNDMLLQHFDEAILRADEPEVITPVNSRFQIRNDFIEVTHDKVFERTPSALLEVFLILAQNENIQAIRASTIRLIRDSRHLVDEHFRNDIRNISLFMELLRSPNKIYTQFHRMKRYGILGNYIPAFGQAIGQMQYDLFHIYTVDAHSLHVLRNLRMFRHPEVKKDFPIAHFLVQRIPKIELLYIAGLFHDLGKGRGGDHSKLGAVDAYNFCIHHRLSKWDASLVAWLVENHLLMSITSQKKDVSDPDVIHEFACKVSDQIRLDYLHALTVADICATNPKLWNGWRGALLRQLYAETRRALRRGLENPGNREDWIEETKERAMALLSNHNFKEADVTALWDYLGDDYFLRETYGDVARHTEAILNHADSDEPLVLLGKTDERNYQGAAEVFIYTQDAPNLFAATVAALNQLNLSIADAKIITSSTGFSLDTYIILEENGSHIGDDPARVQQIQTKLRKALKDPSKYPEIVHKRMPRALKHFNIPTEVIISNDIEKEYTILELVALDRPGLLAEVGCIFLENNMLIQNARIATLGERVEDVFYITDHNGDMIKDPALCEQLKSAFKEKLDQTAT</sequence>
<comment type="cofactor">
    <cofactor evidence="8">
        <name>Mg(2+)</name>
        <dbReference type="ChEBI" id="CHEBI:18420"/>
    </cofactor>
</comment>
<dbReference type="PROSITE" id="PS51831">
    <property type="entry name" value="HD"/>
    <property type="match status" value="1"/>
</dbReference>
<accession>A0A2K9LHU9</accession>
<dbReference type="InterPro" id="IPR043519">
    <property type="entry name" value="NT_sf"/>
</dbReference>
<dbReference type="PIRSF" id="PIRSF006288">
    <property type="entry name" value="PII_uridyltransf"/>
    <property type="match status" value="1"/>
</dbReference>
<feature type="domain" description="ACT" evidence="9">
    <location>
        <begin position="824"/>
        <end position="898"/>
    </location>
</feature>
<feature type="domain" description="HD" evidence="10">
    <location>
        <begin position="469"/>
        <end position="591"/>
    </location>
</feature>
<dbReference type="HAMAP" id="MF_00277">
    <property type="entry name" value="PII_uridylyl_transf"/>
    <property type="match status" value="1"/>
</dbReference>
<dbReference type="RefSeq" id="WP_101893080.1">
    <property type="nucleotide sequence ID" value="NZ_CP022684.1"/>
</dbReference>
<dbReference type="GO" id="GO:0008081">
    <property type="term" value="F:phosphoric diester hydrolase activity"/>
    <property type="evidence" value="ECO:0007669"/>
    <property type="project" value="UniProtKB-UniRule"/>
</dbReference>
<dbReference type="PANTHER" id="PTHR47320:SF1">
    <property type="entry name" value="BIFUNCTIONAL URIDYLYLTRANSFERASE_URIDYLYL-REMOVING ENZYME"/>
    <property type="match status" value="1"/>
</dbReference>
<dbReference type="Gene3D" id="1.10.3090.10">
    <property type="entry name" value="cca-adding enzyme, domain 2"/>
    <property type="match status" value="1"/>
</dbReference>
<evidence type="ECO:0000313" key="11">
    <source>
        <dbReference type="EMBL" id="AUM11741.1"/>
    </source>
</evidence>
<dbReference type="GO" id="GO:0006808">
    <property type="term" value="P:regulation of nitrogen utilization"/>
    <property type="evidence" value="ECO:0007669"/>
    <property type="project" value="UniProtKB-UniRule"/>
</dbReference>
<keyword evidence="2 8" id="KW-0548">Nucleotidyltransferase</keyword>
<comment type="catalytic activity">
    <reaction evidence="8">
        <text>[protein-PII]-uridylyl-L-tyrosine + H2O = [protein-PII]-L-tyrosine + UMP + H(+)</text>
        <dbReference type="Rhea" id="RHEA:48600"/>
        <dbReference type="Rhea" id="RHEA-COMP:12147"/>
        <dbReference type="Rhea" id="RHEA-COMP:12148"/>
        <dbReference type="ChEBI" id="CHEBI:15377"/>
        <dbReference type="ChEBI" id="CHEBI:15378"/>
        <dbReference type="ChEBI" id="CHEBI:46858"/>
        <dbReference type="ChEBI" id="CHEBI:57865"/>
        <dbReference type="ChEBI" id="CHEBI:90602"/>
    </reaction>
</comment>
<comment type="activity regulation">
    <text evidence="8">Uridylyltransferase (UTase) activity is inhibited by glutamine, while glutamine activates uridylyl-removing (UR) activity.</text>
</comment>
<feature type="region of interest" description="Uridylyltransferase" evidence="8">
    <location>
        <begin position="1"/>
        <end position="350"/>
    </location>
</feature>
<dbReference type="Pfam" id="PF08335">
    <property type="entry name" value="GlnD_UR_UTase"/>
    <property type="match status" value="1"/>
</dbReference>
<dbReference type="InterPro" id="IPR010043">
    <property type="entry name" value="UTase/UR"/>
</dbReference>
<dbReference type="CDD" id="cd05401">
    <property type="entry name" value="NT_GlnE_GlnD_like"/>
    <property type="match status" value="1"/>
</dbReference>
<keyword evidence="5 8" id="KW-0460">Magnesium</keyword>
<dbReference type="InterPro" id="IPR005105">
    <property type="entry name" value="GlnD_Uridyltrans_N"/>
</dbReference>
<dbReference type="InterPro" id="IPR013546">
    <property type="entry name" value="PII_UdlTrfase/GS_AdlTrfase"/>
</dbReference>
<dbReference type="PANTHER" id="PTHR47320">
    <property type="entry name" value="BIFUNCTIONAL URIDYLYLTRANSFERASE/URIDYLYL-REMOVING ENZYME"/>
    <property type="match status" value="1"/>
</dbReference>
<dbReference type="InterPro" id="IPR045865">
    <property type="entry name" value="ACT-like_dom_sf"/>
</dbReference>
<comment type="similarity">
    <text evidence="8">Belongs to the GlnD family.</text>
</comment>
<dbReference type="Pfam" id="PF01966">
    <property type="entry name" value="HD"/>
    <property type="match status" value="1"/>
</dbReference>
<name>A0A2K9LHU9_9GAMM</name>
<evidence type="ECO:0000259" key="10">
    <source>
        <dbReference type="PROSITE" id="PS51831"/>
    </source>
</evidence>
<evidence type="ECO:0000259" key="9">
    <source>
        <dbReference type="PROSITE" id="PS51671"/>
    </source>
</evidence>
<feature type="domain" description="ACT" evidence="9">
    <location>
        <begin position="714"/>
        <end position="797"/>
    </location>
</feature>
<dbReference type="InterPro" id="IPR006674">
    <property type="entry name" value="HD_domain"/>
</dbReference>
<protein>
    <recommendedName>
        <fullName evidence="8">Bifunctional uridylyltransferase/uridylyl-removing enzyme</fullName>
        <shortName evidence="8">UTase/UR</shortName>
    </recommendedName>
    <alternativeName>
        <fullName evidence="8">Bifunctional [protein-PII] modification enzyme</fullName>
    </alternativeName>
    <alternativeName>
        <fullName evidence="8">Bifunctional nitrogen sensor protein</fullName>
    </alternativeName>
    <domain>
        <recommendedName>
            <fullName evidence="8">[Protein-PII] uridylyltransferase</fullName>
            <shortName evidence="8">PII uridylyltransferase</shortName>
            <shortName evidence="8">UTase</shortName>
            <ecNumber evidence="8">2.7.7.59</ecNumber>
        </recommendedName>
    </domain>
    <domain>
        <recommendedName>
            <fullName evidence="8">[Protein-PII]-UMP uridylyl-removing enzyme</fullName>
            <shortName evidence="8">UR</shortName>
            <ecNumber evidence="8">3.1.4.-</ecNumber>
        </recommendedName>
    </domain>
</protein>
<comment type="catalytic activity">
    <reaction evidence="8">
        <text>[protein-PII]-L-tyrosine + UTP = [protein-PII]-uridylyl-L-tyrosine + diphosphate</text>
        <dbReference type="Rhea" id="RHEA:13673"/>
        <dbReference type="Rhea" id="RHEA-COMP:12147"/>
        <dbReference type="Rhea" id="RHEA-COMP:12148"/>
        <dbReference type="ChEBI" id="CHEBI:33019"/>
        <dbReference type="ChEBI" id="CHEBI:46398"/>
        <dbReference type="ChEBI" id="CHEBI:46858"/>
        <dbReference type="ChEBI" id="CHEBI:90602"/>
        <dbReference type="EC" id="2.7.7.59"/>
    </reaction>
</comment>
<organism evidence="11 12">
    <name type="scientific">Ketobacter alkanivorans</name>
    <dbReference type="NCBI Taxonomy" id="1917421"/>
    <lineage>
        <taxon>Bacteria</taxon>
        <taxon>Pseudomonadati</taxon>
        <taxon>Pseudomonadota</taxon>
        <taxon>Gammaproteobacteria</taxon>
        <taxon>Pseudomonadales</taxon>
        <taxon>Ketobacteraceae</taxon>
        <taxon>Ketobacter</taxon>
    </lineage>
</organism>
<dbReference type="NCBIfam" id="NF001366">
    <property type="entry name" value="PRK00275.1"/>
    <property type="match status" value="1"/>
</dbReference>
<comment type="catalytic activity">
    <reaction evidence="7">
        <text>guanosine 3',5'-bis(diphosphate) + H2O = GDP + diphosphate + H(+)</text>
        <dbReference type="Rhea" id="RHEA:14253"/>
        <dbReference type="ChEBI" id="CHEBI:15377"/>
        <dbReference type="ChEBI" id="CHEBI:15378"/>
        <dbReference type="ChEBI" id="CHEBI:33019"/>
        <dbReference type="ChEBI" id="CHEBI:58189"/>
        <dbReference type="ChEBI" id="CHEBI:77828"/>
        <dbReference type="EC" id="3.1.7.2"/>
    </reaction>
</comment>
<proteinExistence type="inferred from homology"/>
<dbReference type="SMART" id="SM00471">
    <property type="entry name" value="HDc"/>
    <property type="match status" value="1"/>
</dbReference>
<dbReference type="InterPro" id="IPR002912">
    <property type="entry name" value="ACT_dom"/>
</dbReference>
<evidence type="ECO:0000256" key="8">
    <source>
        <dbReference type="HAMAP-Rule" id="MF_00277"/>
    </source>
</evidence>
<dbReference type="InterPro" id="IPR003607">
    <property type="entry name" value="HD/PDEase_dom"/>
</dbReference>
<dbReference type="CDD" id="cd04900">
    <property type="entry name" value="ACT_UUR-like_1"/>
    <property type="match status" value="1"/>
</dbReference>
<dbReference type="KEGG" id="kak:Kalk_04600"/>
<keyword evidence="3" id="KW-0677">Repeat</keyword>
<dbReference type="PROSITE" id="PS51671">
    <property type="entry name" value="ACT"/>
    <property type="match status" value="2"/>
</dbReference>
<comment type="caution">
    <text evidence="8">Lacks conserved residue(s) required for the propagation of feature annotation.</text>
</comment>
<keyword evidence="4 8" id="KW-0378">Hydrolase</keyword>
<keyword evidence="1 8" id="KW-0808">Transferase</keyword>
<dbReference type="EMBL" id="CP022684">
    <property type="protein sequence ID" value="AUM11741.1"/>
    <property type="molecule type" value="Genomic_DNA"/>
</dbReference>
<evidence type="ECO:0000313" key="12">
    <source>
        <dbReference type="Proteomes" id="UP000235116"/>
    </source>
</evidence>
<evidence type="ECO:0000256" key="6">
    <source>
        <dbReference type="ARBA" id="ARBA00023268"/>
    </source>
</evidence>
<keyword evidence="12" id="KW-1185">Reference proteome</keyword>
<comment type="function">
    <text evidence="8">Modifies, by uridylylation and deuridylylation, the PII regulatory proteins (GlnB and homologs), in response to the nitrogen status of the cell that GlnD senses through the glutamine level. Under low glutamine levels, catalyzes the conversion of the PII proteins and UTP to PII-UMP and PPi, while under higher glutamine levels, GlnD hydrolyzes PII-UMP to PII and UMP (deuridylylation). Thus, controls uridylylation state and activity of the PII proteins, and plays an important role in the regulation of nitrogen metabolism.</text>
</comment>
<dbReference type="CDD" id="cd04899">
    <property type="entry name" value="ACT_ACR-UUR-like_2"/>
    <property type="match status" value="1"/>
</dbReference>
<evidence type="ECO:0000256" key="2">
    <source>
        <dbReference type="ARBA" id="ARBA00022695"/>
    </source>
</evidence>
<dbReference type="GO" id="GO:0008773">
    <property type="term" value="F:[protein-PII] uridylyltransferase activity"/>
    <property type="evidence" value="ECO:0007669"/>
    <property type="project" value="UniProtKB-UniRule"/>
</dbReference>
<dbReference type="AlphaFoldDB" id="A0A2K9LHU9"/>
<dbReference type="SUPFAM" id="SSF55021">
    <property type="entry name" value="ACT-like"/>
    <property type="match status" value="1"/>
</dbReference>
<comment type="domain">
    <text evidence="8">Has four distinct domains: an N-terminal nucleotidyltransferase (NT) domain responsible for UTase activity, a central HD domain that encodes UR activity, and two C-terminal ACT domains that seem to have a role in glutamine sensing.</text>
</comment>
<evidence type="ECO:0000256" key="7">
    <source>
        <dbReference type="ARBA" id="ARBA00047968"/>
    </source>
</evidence>
<dbReference type="CDD" id="cd00077">
    <property type="entry name" value="HDc"/>
    <property type="match status" value="1"/>
</dbReference>
<reference evidence="12" key="1">
    <citation type="submission" date="2017-08" db="EMBL/GenBank/DDBJ databases">
        <title>Direct submision.</title>
        <authorList>
            <person name="Kim S.-J."/>
            <person name="Rhee S.-K."/>
        </authorList>
    </citation>
    <scope>NUCLEOTIDE SEQUENCE [LARGE SCALE GENOMIC DNA]</scope>
    <source>
        <strain evidence="12">GI5</strain>
    </source>
</reference>
<dbReference type="EC" id="3.1.4.-" evidence="8"/>